<dbReference type="CDD" id="cd03467">
    <property type="entry name" value="Rieske"/>
    <property type="match status" value="1"/>
</dbReference>
<dbReference type="GO" id="GO:0051537">
    <property type="term" value="F:2 iron, 2 sulfur cluster binding"/>
    <property type="evidence" value="ECO:0007669"/>
    <property type="project" value="UniProtKB-KW"/>
</dbReference>
<keyword evidence="3" id="KW-0001">2Fe-2S</keyword>
<reference evidence="11 12" key="2">
    <citation type="journal article" date="2010" name="J Osaka Dent Univ">
        <title>Isolation and identification of Rothia mucilaginosa from persistent apical periodontitis lesions.</title>
        <authorList>
            <person name="Yamane K."/>
            <person name="Yoshida M."/>
            <person name="Fujihira T."/>
            <person name="Baba T."/>
            <person name="Tsuji N."/>
            <person name="Hayashi H."/>
            <person name="Sugimori C."/>
            <person name="Yamanaka T."/>
            <person name="Mashimo C."/>
            <person name="Nambu T."/>
            <person name="Kawai H."/>
            <person name="Fukushima H."/>
        </authorList>
    </citation>
    <scope>NUCLEOTIDE SEQUENCE [LARGE SCALE GENOMIC DNA]</scope>
    <source>
        <strain evidence="11 12">DY-18</strain>
    </source>
</reference>
<comment type="function">
    <text evidence="1">Iron-sulfur subunit of the cytochrome bc1 complex, an essential component of the respiratory electron transport chain required for ATP synthesis. The bc1 complex catalyzes the oxidation of menaquinol and the reduction of cytochrome c in the respiratory chain. The bc1 complex operates through a Q-cycle mechanism that couples electron transfer to generation of the proton gradient that drives ATP synthesis.</text>
</comment>
<evidence type="ECO:0000256" key="5">
    <source>
        <dbReference type="ARBA" id="ARBA00023004"/>
    </source>
</evidence>
<proteinExistence type="predicted"/>
<feature type="domain" description="Rieske" evidence="10">
    <location>
        <begin position="135"/>
        <end position="229"/>
    </location>
</feature>
<keyword evidence="12" id="KW-1185">Reference proteome</keyword>
<dbReference type="PANTHER" id="PTHR10134">
    <property type="entry name" value="CYTOCHROME B-C1 COMPLEX SUBUNIT RIESKE, MITOCHONDRIAL"/>
    <property type="match status" value="1"/>
</dbReference>
<keyword evidence="6" id="KW-0411">Iron-sulfur</keyword>
<evidence type="ECO:0000259" key="10">
    <source>
        <dbReference type="PROSITE" id="PS51296"/>
    </source>
</evidence>
<gene>
    <name evidence="11" type="ordered locus">RMDY18_12330</name>
</gene>
<dbReference type="KEGG" id="rmu:RMDY18_12330"/>
<evidence type="ECO:0000256" key="8">
    <source>
        <dbReference type="ARBA" id="ARBA00029586"/>
    </source>
</evidence>
<dbReference type="SUPFAM" id="SSF50022">
    <property type="entry name" value="ISP domain"/>
    <property type="match status" value="1"/>
</dbReference>
<dbReference type="Proteomes" id="UP000001883">
    <property type="component" value="Chromosome"/>
</dbReference>
<reference evidence="12" key="1">
    <citation type="submission" date="2009-07" db="EMBL/GenBank/DDBJ databases">
        <title>Complete genome sequence of Rothia mucilaginosa DJ.</title>
        <authorList>
            <person name="Yamane K."/>
            <person name="Nambu T."/>
            <person name="Mashimo C."/>
            <person name="Sugimori C."/>
            <person name="Yamanaka T."/>
            <person name="Leung K."/>
            <person name="Fukushima H."/>
        </authorList>
    </citation>
    <scope>NUCLEOTIDE SEQUENCE [LARGE SCALE GENOMIC DNA]</scope>
    <source>
        <strain evidence="12">DY-18</strain>
    </source>
</reference>
<dbReference type="PROSITE" id="PS51296">
    <property type="entry name" value="RIESKE"/>
    <property type="match status" value="1"/>
</dbReference>
<dbReference type="GO" id="GO:0016705">
    <property type="term" value="F:oxidoreductase activity, acting on paired donors, with incorporation or reduction of molecular oxygen"/>
    <property type="evidence" value="ECO:0007669"/>
    <property type="project" value="UniProtKB-ARBA"/>
</dbReference>
<dbReference type="GO" id="GO:0046872">
    <property type="term" value="F:metal ion binding"/>
    <property type="evidence" value="ECO:0007669"/>
    <property type="project" value="UniProtKB-KW"/>
</dbReference>
<evidence type="ECO:0000256" key="1">
    <source>
        <dbReference type="ARBA" id="ARBA00002494"/>
    </source>
</evidence>
<evidence type="ECO:0000256" key="4">
    <source>
        <dbReference type="ARBA" id="ARBA00022723"/>
    </source>
</evidence>
<organism evidence="11 12">
    <name type="scientific">Rothia mucilaginosa (strain DY-18)</name>
    <name type="common">Stomatococcus mucilaginosus</name>
    <dbReference type="NCBI Taxonomy" id="680646"/>
    <lineage>
        <taxon>Bacteria</taxon>
        <taxon>Bacillati</taxon>
        <taxon>Actinomycetota</taxon>
        <taxon>Actinomycetes</taxon>
        <taxon>Micrococcales</taxon>
        <taxon>Micrococcaceae</taxon>
        <taxon>Rothia</taxon>
    </lineage>
</organism>
<evidence type="ECO:0000313" key="11">
    <source>
        <dbReference type="EMBL" id="BAI65065.1"/>
    </source>
</evidence>
<comment type="cofactor">
    <cofactor evidence="9">
        <name>[2Fe-2S] cluster</name>
        <dbReference type="ChEBI" id="CHEBI:190135"/>
    </cofactor>
</comment>
<accession>D2NTT9</accession>
<dbReference type="InterPro" id="IPR017941">
    <property type="entry name" value="Rieske_2Fe-2S"/>
</dbReference>
<evidence type="ECO:0000256" key="7">
    <source>
        <dbReference type="ARBA" id="ARBA00023157"/>
    </source>
</evidence>
<keyword evidence="4" id="KW-0479">Metal-binding</keyword>
<evidence type="ECO:0000256" key="2">
    <source>
        <dbReference type="ARBA" id="ARBA00015816"/>
    </source>
</evidence>
<dbReference type="AlphaFoldDB" id="D2NTT9"/>
<dbReference type="STRING" id="680646.RMDY18_12330"/>
<dbReference type="EMBL" id="AP011540">
    <property type="protein sequence ID" value="BAI65065.1"/>
    <property type="molecule type" value="Genomic_DNA"/>
</dbReference>
<protein>
    <recommendedName>
        <fullName evidence="2">Cytochrome bc1 complex Rieske iron-sulfur subunit</fullName>
    </recommendedName>
    <alternativeName>
        <fullName evidence="8">Cytochrome bc1 reductase complex subunit QcrA</fullName>
    </alternativeName>
</protein>
<dbReference type="eggNOG" id="COG2146">
    <property type="taxonomic scope" value="Bacteria"/>
</dbReference>
<evidence type="ECO:0000256" key="3">
    <source>
        <dbReference type="ARBA" id="ARBA00022714"/>
    </source>
</evidence>
<evidence type="ECO:0000256" key="6">
    <source>
        <dbReference type="ARBA" id="ARBA00023014"/>
    </source>
</evidence>
<dbReference type="InterPro" id="IPR014349">
    <property type="entry name" value="Rieske_Fe-S_prot"/>
</dbReference>
<dbReference type="GO" id="GO:0004497">
    <property type="term" value="F:monooxygenase activity"/>
    <property type="evidence" value="ECO:0007669"/>
    <property type="project" value="UniProtKB-ARBA"/>
</dbReference>
<dbReference type="PRINTS" id="PR00162">
    <property type="entry name" value="RIESKE"/>
</dbReference>
<evidence type="ECO:0000313" key="12">
    <source>
        <dbReference type="Proteomes" id="UP000001883"/>
    </source>
</evidence>
<dbReference type="Gene3D" id="2.102.10.10">
    <property type="entry name" value="Rieske [2Fe-2S] iron-sulphur domain"/>
    <property type="match status" value="1"/>
</dbReference>
<dbReference type="InterPro" id="IPR005805">
    <property type="entry name" value="Rieske_Fe-S_prot_C"/>
</dbReference>
<dbReference type="HOGENOM" id="CLU_055690_1_0_11"/>
<sequence length="236" mass="24139">MCRLGVLLMRPPDRHFVCLRSVPQDFVSGGGANANQASPALIRFLSQTGIGWKEYTKGTTMPAPNGCCRSQKACASPAAVESNAVDTAVDTAETESSARVFSRRATLVTGAVASGALLASCAEGDGAVTAPEGTVEVGFASAVGVGKTARLTHGSTTVIVSQPSSGEYKAFSTVCTHQGCQVQVQDSNRIVCPCHGSEYAVADGSVVHGPAEAPLTSYPVQVKGGKIFVSGTTNNS</sequence>
<dbReference type="Pfam" id="PF00355">
    <property type="entry name" value="Rieske"/>
    <property type="match status" value="1"/>
</dbReference>
<keyword evidence="7" id="KW-1015">Disulfide bond</keyword>
<reference evidence="11 12" key="3">
    <citation type="journal article" date="2010" name="Sequencing">
        <title>Complete Genome Sequence of Rothia mucilaginosa DY-18: A Clinical Isolate with Dense Meshwork-Like Structures from a Persistent Apical Periodontitis Lesion.</title>
        <authorList>
            <person name="Yamane K."/>
            <person name="Nambu T."/>
            <person name="Yamanaka T."/>
            <person name="Mashimo C."/>
            <person name="Sugimori C."/>
            <person name="Leung K.-P."/>
            <person name="Fukushima H."/>
        </authorList>
    </citation>
    <scope>NUCLEOTIDE SEQUENCE [LARGE SCALE GENOMIC DNA]</scope>
    <source>
        <strain evidence="11 12">DY-18</strain>
    </source>
</reference>
<keyword evidence="5" id="KW-0408">Iron</keyword>
<evidence type="ECO:0000256" key="9">
    <source>
        <dbReference type="ARBA" id="ARBA00034078"/>
    </source>
</evidence>
<dbReference type="InterPro" id="IPR036922">
    <property type="entry name" value="Rieske_2Fe-2S_sf"/>
</dbReference>
<dbReference type="GO" id="GO:0016020">
    <property type="term" value="C:membrane"/>
    <property type="evidence" value="ECO:0007669"/>
    <property type="project" value="InterPro"/>
</dbReference>
<name>D2NTT9_ROTMD</name>